<comment type="caution">
    <text evidence="2">The sequence shown here is derived from an EMBL/GenBank/DDBJ whole genome shotgun (WGS) entry which is preliminary data.</text>
</comment>
<keyword evidence="1" id="KW-1133">Transmembrane helix</keyword>
<reference evidence="2 3" key="1">
    <citation type="journal article" date="2016" name="Nat. Commun.">
        <title>Thousands of microbial genomes shed light on interconnected biogeochemical processes in an aquifer system.</title>
        <authorList>
            <person name="Anantharaman K."/>
            <person name="Brown C.T."/>
            <person name="Hug L.A."/>
            <person name="Sharon I."/>
            <person name="Castelle C.J."/>
            <person name="Probst A.J."/>
            <person name="Thomas B.C."/>
            <person name="Singh A."/>
            <person name="Wilkins M.J."/>
            <person name="Karaoz U."/>
            <person name="Brodie E.L."/>
            <person name="Williams K.H."/>
            <person name="Hubbard S.S."/>
            <person name="Banfield J.F."/>
        </authorList>
    </citation>
    <scope>NUCLEOTIDE SEQUENCE [LARGE SCALE GENOMIC DNA]</scope>
</reference>
<dbReference type="STRING" id="1817825.A2720_03290"/>
<proteinExistence type="predicted"/>
<evidence type="ECO:0000313" key="3">
    <source>
        <dbReference type="Proteomes" id="UP000178892"/>
    </source>
</evidence>
<evidence type="ECO:0008006" key="4">
    <source>
        <dbReference type="Google" id="ProtNLM"/>
    </source>
</evidence>
<dbReference type="Proteomes" id="UP000178892">
    <property type="component" value="Unassembled WGS sequence"/>
</dbReference>
<keyword evidence="1" id="KW-0812">Transmembrane</keyword>
<evidence type="ECO:0000256" key="1">
    <source>
        <dbReference type="SAM" id="Phobius"/>
    </source>
</evidence>
<dbReference type="EMBL" id="MFEL01000003">
    <property type="protein sequence ID" value="OGE81859.1"/>
    <property type="molecule type" value="Genomic_DNA"/>
</dbReference>
<accession>A0A1F5NVZ7</accession>
<feature type="transmembrane region" description="Helical" evidence="1">
    <location>
        <begin position="54"/>
        <end position="74"/>
    </location>
</feature>
<gene>
    <name evidence="2" type="ORF">A2720_03290</name>
</gene>
<feature type="transmembrane region" description="Helical" evidence="1">
    <location>
        <begin position="31"/>
        <end position="48"/>
    </location>
</feature>
<organism evidence="2 3">
    <name type="scientific">Candidatus Doudnabacteria bacterium RIFCSPHIGHO2_01_FULL_46_24</name>
    <dbReference type="NCBI Taxonomy" id="1817825"/>
    <lineage>
        <taxon>Bacteria</taxon>
        <taxon>Candidatus Doudnaibacteriota</taxon>
    </lineage>
</organism>
<name>A0A1F5NVZ7_9BACT</name>
<evidence type="ECO:0000313" key="2">
    <source>
        <dbReference type="EMBL" id="OGE81859.1"/>
    </source>
</evidence>
<keyword evidence="1" id="KW-0472">Membrane</keyword>
<sequence length="84" mass="9968">MDIEKEIELIKERNHKVEADKAWEISWTRRLFIAAVTYVVAGIWLVWINDSYPWLKAFVPAVGYLLSTFSLPIIKDWWTSRRGE</sequence>
<protein>
    <recommendedName>
        <fullName evidence="4">2TM domain-containing protein</fullName>
    </recommendedName>
</protein>
<dbReference type="AlphaFoldDB" id="A0A1F5NVZ7"/>